<reference evidence="2" key="1">
    <citation type="submission" date="2022-10" db="EMBL/GenBank/DDBJ databases">
        <title>Streptomyces beihaiensis sp. nov., a chitin degrading actinobacterium, isolated from shrimp pond soil.</title>
        <authorList>
            <person name="Xie J."/>
            <person name="Shen N."/>
        </authorList>
    </citation>
    <scope>NUCLEOTIDE SEQUENCE</scope>
    <source>
        <strain evidence="2">GXMU-J5</strain>
    </source>
</reference>
<gene>
    <name evidence="2" type="ORF">OFY01_07415</name>
</gene>
<comment type="caution">
    <text evidence="2">The sequence shown here is derived from an EMBL/GenBank/DDBJ whole genome shotgun (WGS) entry which is preliminary data.</text>
</comment>
<proteinExistence type="predicted"/>
<evidence type="ECO:0000313" key="3">
    <source>
        <dbReference type="Proteomes" id="UP001163064"/>
    </source>
</evidence>
<evidence type="ECO:0008006" key="4">
    <source>
        <dbReference type="Google" id="ProtNLM"/>
    </source>
</evidence>
<sequence>MKIPSIIRRWRTRFNDAQTNRLRAQLASEKDRTRKLDERLAQLQAANEAADRQLREHSGGARFDPTQPFGSQPHVPLAQEQAGA</sequence>
<organism evidence="2 3">
    <name type="scientific">Streptomyces beihaiensis</name>
    <dbReference type="NCBI Taxonomy" id="2984495"/>
    <lineage>
        <taxon>Bacteria</taxon>
        <taxon>Bacillati</taxon>
        <taxon>Actinomycetota</taxon>
        <taxon>Actinomycetes</taxon>
        <taxon>Kitasatosporales</taxon>
        <taxon>Streptomycetaceae</taxon>
        <taxon>Streptomyces</taxon>
    </lineage>
</organism>
<name>A0ABT3TRB9_9ACTN</name>
<protein>
    <recommendedName>
        <fullName evidence="4">Transposase</fullName>
    </recommendedName>
</protein>
<dbReference type="EMBL" id="JAPHNL010000057">
    <property type="protein sequence ID" value="MCX3059598.1"/>
    <property type="molecule type" value="Genomic_DNA"/>
</dbReference>
<evidence type="ECO:0000313" key="2">
    <source>
        <dbReference type="EMBL" id="MCX3059598.1"/>
    </source>
</evidence>
<dbReference type="Proteomes" id="UP001163064">
    <property type="component" value="Unassembled WGS sequence"/>
</dbReference>
<dbReference type="RefSeq" id="WP_266597532.1">
    <property type="nucleotide sequence ID" value="NZ_JAPHNL010000057.1"/>
</dbReference>
<feature type="compositionally biased region" description="Basic and acidic residues" evidence="1">
    <location>
        <begin position="49"/>
        <end position="59"/>
    </location>
</feature>
<keyword evidence="3" id="KW-1185">Reference proteome</keyword>
<evidence type="ECO:0000256" key="1">
    <source>
        <dbReference type="SAM" id="MobiDB-lite"/>
    </source>
</evidence>
<feature type="region of interest" description="Disordered" evidence="1">
    <location>
        <begin position="46"/>
        <end position="84"/>
    </location>
</feature>
<accession>A0ABT3TRB9</accession>